<evidence type="ECO:0000256" key="1">
    <source>
        <dbReference type="SAM" id="Phobius"/>
    </source>
</evidence>
<evidence type="ECO:0000313" key="4">
    <source>
        <dbReference type="Proteomes" id="UP000240418"/>
    </source>
</evidence>
<dbReference type="RefSeq" id="WP_106608111.1">
    <property type="nucleotide sequence ID" value="NZ_PYGJ01000004.1"/>
</dbReference>
<keyword evidence="4" id="KW-1185">Reference proteome</keyword>
<dbReference type="AlphaFoldDB" id="A0A2P8FEF5"/>
<evidence type="ECO:0000313" key="3">
    <source>
        <dbReference type="EMBL" id="PSL20106.1"/>
    </source>
</evidence>
<dbReference type="PANTHER" id="PTHR36698">
    <property type="entry name" value="BLL5892 PROTEIN"/>
    <property type="match status" value="1"/>
</dbReference>
<evidence type="ECO:0000259" key="2">
    <source>
        <dbReference type="Pfam" id="PF02470"/>
    </source>
</evidence>
<dbReference type="InterPro" id="IPR003399">
    <property type="entry name" value="Mce/MlaD"/>
</dbReference>
<gene>
    <name evidence="3" type="ORF">CLV88_104167</name>
</gene>
<accession>A0A2P8FEF5</accession>
<keyword evidence="1" id="KW-0472">Membrane</keyword>
<dbReference type="PANTHER" id="PTHR36698:SF2">
    <property type="entry name" value="MCE_MLAD DOMAIN-CONTAINING PROTEIN"/>
    <property type="match status" value="1"/>
</dbReference>
<sequence length="697" mass="73475">METRANYALIGAFTLIGLIAAFGFMLWLTKLDVERQYSYFDVLFEDVSGLSLAGGVRYNGLPVGQVVDLKLDEEDPSKVRVRLEVDARTPVTNETVATLQSQGITGVGYVALAGGGPDATPLPRGGTIPSERSGLASLIEGAPELLEKAIDLLDEVREVVNEENRSAVSDTLQNIASASARLDKTLSDFESLSSDLGSAAREIAGFTDRLGSLSDTAEITLSEATETLKSVRGSVDTAGEAFATADTLMQGELKEFIERGADAARTLDTVVSTLEPSVISAMQSAQALIEERLPALVAQVQDTAKTLEDQVSAVGIDASSLMTRYEEVGAQVQARVAQTETAIAAFETATVEATAMLDSVRQTSDAAGTVITEDIKPLADEATQTLAAAKSLAQDRLPAVIDQTQSTLATVENEAKALSSGGQQMLAEATERLTEAKTTLAAFDEALRETDGMMESMTATSNTIGTLVQGDGAALVADARVAAEAARDAMETINLTVQRDVPGLMEDVRAAAATASDVIDSVGTEIARAGGNFETLSAESSVALASATEAFTLANDTLTSITRAMDTADGTLVAAEQTFTSVNQVIDEDIDVIVADIRTAVGAFTTTVTGVSSDFDQVADEVLAASQSASSLAGTLDGIVQDNRRQVSDLLRVGIPQLIRFFEESRVLVNNLDRLANRVERDPARFLLGTQNSEFRR</sequence>
<comment type="caution">
    <text evidence="3">The sequence shown here is derived from an EMBL/GenBank/DDBJ whole genome shotgun (WGS) entry which is preliminary data.</text>
</comment>
<feature type="transmembrane region" description="Helical" evidence="1">
    <location>
        <begin position="7"/>
        <end position="28"/>
    </location>
</feature>
<protein>
    <submittedName>
        <fullName evidence="3">ABC-type transporter Mla subunit MlaD</fullName>
    </submittedName>
</protein>
<feature type="domain" description="Mce/MlaD" evidence="2">
    <location>
        <begin position="39"/>
        <end position="114"/>
    </location>
</feature>
<dbReference type="EMBL" id="PYGJ01000004">
    <property type="protein sequence ID" value="PSL20106.1"/>
    <property type="molecule type" value="Genomic_DNA"/>
</dbReference>
<dbReference type="Proteomes" id="UP000240418">
    <property type="component" value="Unassembled WGS sequence"/>
</dbReference>
<reference evidence="3 4" key="1">
    <citation type="submission" date="2018-03" db="EMBL/GenBank/DDBJ databases">
        <title>Genomic Encyclopedia of Archaeal and Bacterial Type Strains, Phase II (KMG-II): from individual species to whole genera.</title>
        <authorList>
            <person name="Goeker M."/>
        </authorList>
    </citation>
    <scope>NUCLEOTIDE SEQUENCE [LARGE SCALE GENOMIC DNA]</scope>
    <source>
        <strain evidence="3 4">DSM 100673</strain>
    </source>
</reference>
<organism evidence="3 4">
    <name type="scientific">Shimia abyssi</name>
    <dbReference type="NCBI Taxonomy" id="1662395"/>
    <lineage>
        <taxon>Bacteria</taxon>
        <taxon>Pseudomonadati</taxon>
        <taxon>Pseudomonadota</taxon>
        <taxon>Alphaproteobacteria</taxon>
        <taxon>Rhodobacterales</taxon>
        <taxon>Roseobacteraceae</taxon>
    </lineage>
</organism>
<name>A0A2P8FEF5_9RHOB</name>
<dbReference type="Pfam" id="PF02470">
    <property type="entry name" value="MlaD"/>
    <property type="match status" value="1"/>
</dbReference>
<keyword evidence="1" id="KW-1133">Transmembrane helix</keyword>
<keyword evidence="1" id="KW-0812">Transmembrane</keyword>
<dbReference type="OrthoDB" id="9808689at2"/>
<proteinExistence type="predicted"/>